<gene>
    <name evidence="1" type="ORF">TeGR_g5310</name>
</gene>
<protein>
    <submittedName>
        <fullName evidence="1">Uncharacterized protein</fullName>
    </submittedName>
</protein>
<keyword evidence="2" id="KW-1185">Reference proteome</keyword>
<accession>A0ABQ6M821</accession>
<reference evidence="1 2" key="1">
    <citation type="journal article" date="2023" name="Commun. Biol.">
        <title>Genome analysis of Parmales, the sister group of diatoms, reveals the evolutionary specialization of diatoms from phago-mixotrophs to photoautotrophs.</title>
        <authorList>
            <person name="Ban H."/>
            <person name="Sato S."/>
            <person name="Yoshikawa S."/>
            <person name="Yamada K."/>
            <person name="Nakamura Y."/>
            <person name="Ichinomiya M."/>
            <person name="Sato N."/>
            <person name="Blanc-Mathieu R."/>
            <person name="Endo H."/>
            <person name="Kuwata A."/>
            <person name="Ogata H."/>
        </authorList>
    </citation>
    <scope>NUCLEOTIDE SEQUENCE [LARGE SCALE GENOMIC DNA]</scope>
</reference>
<proteinExistence type="predicted"/>
<comment type="caution">
    <text evidence="1">The sequence shown here is derived from an EMBL/GenBank/DDBJ whole genome shotgun (WGS) entry which is preliminary data.</text>
</comment>
<dbReference type="EMBL" id="BRYB01002533">
    <property type="protein sequence ID" value="GMI21270.1"/>
    <property type="molecule type" value="Genomic_DNA"/>
</dbReference>
<evidence type="ECO:0000313" key="1">
    <source>
        <dbReference type="EMBL" id="GMI21270.1"/>
    </source>
</evidence>
<dbReference type="Proteomes" id="UP001165060">
    <property type="component" value="Unassembled WGS sequence"/>
</dbReference>
<organism evidence="1 2">
    <name type="scientific">Tetraparma gracilis</name>
    <dbReference type="NCBI Taxonomy" id="2962635"/>
    <lineage>
        <taxon>Eukaryota</taxon>
        <taxon>Sar</taxon>
        <taxon>Stramenopiles</taxon>
        <taxon>Ochrophyta</taxon>
        <taxon>Bolidophyceae</taxon>
        <taxon>Parmales</taxon>
        <taxon>Triparmaceae</taxon>
        <taxon>Tetraparma</taxon>
    </lineage>
</organism>
<name>A0ABQ6M821_9STRA</name>
<sequence>MITIDITDGKQRGSYRMKSGEKLGMVMYEFSKMPHGELSEAQRATYDSMLCLEHKGNFLLHNDTVDALAAHPGVKDLLPYFVSSIISETAGDIGVRCKFTTRCKDIAAGLHNYPELLDALVPSITQRTSVEHVCGGLTMLTCFFFGADFGEGLETKSDGMIWETMPSLPVPAEILAAVVQVVELKEGGAGWDDHWGGLTAGGAAWLVARSVAADLQLGPPDASRVFVPMAAILSMPCAYTTCAALAADLDMAATEEFSEIGSDCILRCLAYVRQVLQPHLEIELKREAEASSAAELAVA</sequence>
<evidence type="ECO:0000313" key="2">
    <source>
        <dbReference type="Proteomes" id="UP001165060"/>
    </source>
</evidence>